<dbReference type="InterPro" id="IPR039421">
    <property type="entry name" value="Type_1_exporter"/>
</dbReference>
<evidence type="ECO:0000256" key="10">
    <source>
        <dbReference type="ARBA" id="ARBA00023136"/>
    </source>
</evidence>
<keyword evidence="5" id="KW-0547">Nucleotide-binding</keyword>
<dbReference type="PANTHER" id="PTHR43394">
    <property type="entry name" value="ATP-DEPENDENT PERMEASE MDL1, MITOCHONDRIAL"/>
    <property type="match status" value="1"/>
</dbReference>
<evidence type="ECO:0000256" key="8">
    <source>
        <dbReference type="ARBA" id="ARBA00022840"/>
    </source>
</evidence>
<feature type="transmembrane region" description="Helical" evidence="12">
    <location>
        <begin position="381"/>
        <end position="402"/>
    </location>
</feature>
<evidence type="ECO:0000256" key="3">
    <source>
        <dbReference type="ARBA" id="ARBA00022475"/>
    </source>
</evidence>
<dbReference type="InterPro" id="IPR011527">
    <property type="entry name" value="ABC1_TM_dom"/>
</dbReference>
<feature type="domain" description="Peptidase C39" evidence="15">
    <location>
        <begin position="8"/>
        <end position="131"/>
    </location>
</feature>
<evidence type="ECO:0000256" key="6">
    <source>
        <dbReference type="ARBA" id="ARBA00022801"/>
    </source>
</evidence>
<dbReference type="PROSITE" id="PS50990">
    <property type="entry name" value="PEPTIDASE_C39"/>
    <property type="match status" value="1"/>
</dbReference>
<dbReference type="PROSITE" id="PS50929">
    <property type="entry name" value="ABC_TM1F"/>
    <property type="match status" value="1"/>
</dbReference>
<dbReference type="InterPro" id="IPR005074">
    <property type="entry name" value="Peptidase_C39"/>
</dbReference>
<feature type="domain" description="ABC transporter" evidence="13">
    <location>
        <begin position="479"/>
        <end position="712"/>
    </location>
</feature>
<keyword evidence="7" id="KW-0645">Protease</keyword>
<dbReference type="GO" id="GO:0005524">
    <property type="term" value="F:ATP binding"/>
    <property type="evidence" value="ECO:0007669"/>
    <property type="project" value="UniProtKB-KW"/>
</dbReference>
<feature type="transmembrane region" description="Helical" evidence="12">
    <location>
        <begin position="298"/>
        <end position="319"/>
    </location>
</feature>
<dbReference type="GO" id="GO:0016887">
    <property type="term" value="F:ATP hydrolysis activity"/>
    <property type="evidence" value="ECO:0007669"/>
    <property type="project" value="InterPro"/>
</dbReference>
<dbReference type="InterPro" id="IPR003593">
    <property type="entry name" value="AAA+_ATPase"/>
</dbReference>
<dbReference type="InterPro" id="IPR036640">
    <property type="entry name" value="ABC1_TM_sf"/>
</dbReference>
<dbReference type="EMBL" id="CP163441">
    <property type="protein sequence ID" value="XDQ49437.1"/>
    <property type="molecule type" value="Genomic_DNA"/>
</dbReference>
<dbReference type="Gene3D" id="3.40.50.300">
    <property type="entry name" value="P-loop containing nucleotide triphosphate hydrolases"/>
    <property type="match status" value="1"/>
</dbReference>
<sequence length="713" mass="76965">MKTHTVLQMEAVECGAASLAMVLRHFGRHVPLEELRTTCGVSRDGSKAANILKAAREYGMTGRGIRVEPEDLAVGRLPVILFWEFNHFVVLEGFGRRYGKDVVHLNDPAQGHRTVSAAEFDGCFTGVALDLRPGPDFQPGGNPPGRLSGLAQRLHGSALLLVLAVLTSLLLTVTGVALPAFTRAFVDTVLVGGDSSIRVPFFLLMVLTIVATAVLTGLRQSFVLRVRMVSATIGSARFLRHLFRLPAGFFSQRSPADITNRMQSNDAIAMTLANDLSGAVINTMVIVLYALLMWTYSLWLTTLCVAVALGNIVALRLAARARSNGVNRLAADRATFLTTSYNGLQLFESMKASGAENEHFRRWASDHATMMTGQQKVGTPSAMLAVVAPALAGVNATIILLVGGLQAVSGHITIGLLVAFQALVTAFTAPISQLTTVAGRAQDFAVQLSRLRDVENFPVREIVEAPPEARRLRKLTGRLVFDEVSFGYSPLAPALLRKLSFEVGPGEQVALVGGSGSGKSTVTRLLSGLHLPWEGSITIDGTPRQNIPRVVFTASVAFVDQDIFLFEGTVRDNITLWDPSVPDDDIVTALRDAQIYDVVSSRPGGLYSEVKEDGRNFSGGQRQRLEIARALVRNPSVLVLDEATSALDAETESLITDNLRRRGCATVVVAHRLSTIRESDRIIVLEHGLMVEQGAHEELVSAAGRYAQLIGEH</sequence>
<comment type="similarity">
    <text evidence="11">Belongs to the ABC transporter superfamily. Lipid exporter (TC 3.A.1.106) family.</text>
</comment>
<keyword evidence="7" id="KW-0788">Thiol protease</keyword>
<dbReference type="Gene3D" id="3.90.70.10">
    <property type="entry name" value="Cysteine proteinases"/>
    <property type="match status" value="1"/>
</dbReference>
<dbReference type="Pfam" id="PF03412">
    <property type="entry name" value="Peptidase_C39"/>
    <property type="match status" value="1"/>
</dbReference>
<dbReference type="InterPro" id="IPR022514">
    <property type="entry name" value="NHPM_micro_ABC1"/>
</dbReference>
<dbReference type="PROSITE" id="PS50893">
    <property type="entry name" value="ABC_TRANSPORTER_2"/>
    <property type="match status" value="1"/>
</dbReference>
<dbReference type="Pfam" id="PF00664">
    <property type="entry name" value="ABC_membrane"/>
    <property type="match status" value="1"/>
</dbReference>
<evidence type="ECO:0000256" key="1">
    <source>
        <dbReference type="ARBA" id="ARBA00004651"/>
    </source>
</evidence>
<dbReference type="InterPro" id="IPR003439">
    <property type="entry name" value="ABC_transporter-like_ATP-bd"/>
</dbReference>
<feature type="transmembrane region" description="Helical" evidence="12">
    <location>
        <begin position="201"/>
        <end position="218"/>
    </location>
</feature>
<evidence type="ECO:0000313" key="16">
    <source>
        <dbReference type="EMBL" id="XDQ49437.1"/>
    </source>
</evidence>
<feature type="transmembrane region" description="Helical" evidence="12">
    <location>
        <begin position="408"/>
        <end position="431"/>
    </location>
</feature>
<feature type="domain" description="ABC transmembrane type-1" evidence="14">
    <location>
        <begin position="162"/>
        <end position="443"/>
    </location>
</feature>
<keyword evidence="8" id="KW-0067">ATP-binding</keyword>
<dbReference type="InterPro" id="IPR027417">
    <property type="entry name" value="P-loop_NTPase"/>
</dbReference>
<dbReference type="NCBIfam" id="TIGR03796">
    <property type="entry name" value="NHLM_micro_ABC1"/>
    <property type="match status" value="1"/>
</dbReference>
<feature type="transmembrane region" description="Helical" evidence="12">
    <location>
        <begin position="158"/>
        <end position="181"/>
    </location>
</feature>
<comment type="subcellular location">
    <subcellularLocation>
        <location evidence="1">Cell membrane</location>
        <topology evidence="1">Multi-pass membrane protein</topology>
    </subcellularLocation>
</comment>
<accession>A0AB39R0I7</accession>
<protein>
    <submittedName>
        <fullName evidence="16">NHLP family bacteriocin export ABC transporter peptidase/permease/ATPase subunit</fullName>
    </submittedName>
</protein>
<dbReference type="FunFam" id="3.40.50.300:FF:000299">
    <property type="entry name" value="ABC transporter ATP-binding protein/permease"/>
    <property type="match status" value="1"/>
</dbReference>
<keyword evidence="3" id="KW-1003">Cell membrane</keyword>
<feature type="transmembrane region" description="Helical" evidence="12">
    <location>
        <begin position="272"/>
        <end position="292"/>
    </location>
</feature>
<keyword evidence="4 12" id="KW-0812">Transmembrane</keyword>
<evidence type="ECO:0000256" key="5">
    <source>
        <dbReference type="ARBA" id="ARBA00022741"/>
    </source>
</evidence>
<dbReference type="PANTHER" id="PTHR43394:SF1">
    <property type="entry name" value="ATP-BINDING CASSETTE SUB-FAMILY B MEMBER 10, MITOCHONDRIAL"/>
    <property type="match status" value="1"/>
</dbReference>
<gene>
    <name evidence="16" type="ORF">AB5J52_07355</name>
</gene>
<dbReference type="GO" id="GO:0005886">
    <property type="term" value="C:plasma membrane"/>
    <property type="evidence" value="ECO:0007669"/>
    <property type="project" value="UniProtKB-SubCell"/>
</dbReference>
<dbReference type="SUPFAM" id="SSF90123">
    <property type="entry name" value="ABC transporter transmembrane region"/>
    <property type="match status" value="1"/>
</dbReference>
<evidence type="ECO:0000256" key="12">
    <source>
        <dbReference type="SAM" id="Phobius"/>
    </source>
</evidence>
<evidence type="ECO:0000256" key="9">
    <source>
        <dbReference type="ARBA" id="ARBA00022989"/>
    </source>
</evidence>
<dbReference type="GO" id="GO:0006508">
    <property type="term" value="P:proteolysis"/>
    <property type="evidence" value="ECO:0007669"/>
    <property type="project" value="InterPro"/>
</dbReference>
<evidence type="ECO:0000259" key="15">
    <source>
        <dbReference type="PROSITE" id="PS50990"/>
    </source>
</evidence>
<evidence type="ECO:0000259" key="13">
    <source>
        <dbReference type="PROSITE" id="PS50893"/>
    </source>
</evidence>
<dbReference type="GO" id="GO:0015421">
    <property type="term" value="F:ABC-type oligopeptide transporter activity"/>
    <property type="evidence" value="ECO:0007669"/>
    <property type="project" value="TreeGrafter"/>
</dbReference>
<dbReference type="Pfam" id="PF00005">
    <property type="entry name" value="ABC_tran"/>
    <property type="match status" value="1"/>
</dbReference>
<keyword evidence="2" id="KW-0813">Transport</keyword>
<evidence type="ECO:0000256" key="7">
    <source>
        <dbReference type="ARBA" id="ARBA00022807"/>
    </source>
</evidence>
<evidence type="ECO:0000256" key="11">
    <source>
        <dbReference type="ARBA" id="ARBA00061644"/>
    </source>
</evidence>
<reference evidence="16" key="1">
    <citation type="submission" date="2024-07" db="EMBL/GenBank/DDBJ databases">
        <authorList>
            <person name="Yu S.T."/>
        </authorList>
    </citation>
    <scope>NUCLEOTIDE SEQUENCE</scope>
    <source>
        <strain evidence="16">R39</strain>
    </source>
</reference>
<keyword evidence="6" id="KW-0378">Hydrolase</keyword>
<dbReference type="Gene3D" id="1.20.1560.10">
    <property type="entry name" value="ABC transporter type 1, transmembrane domain"/>
    <property type="match status" value="1"/>
</dbReference>
<proteinExistence type="inferred from homology"/>
<dbReference type="AlphaFoldDB" id="A0AB39R0I7"/>
<organism evidence="16">
    <name type="scientific">Streptomyces sp. R39</name>
    <dbReference type="NCBI Taxonomy" id="3238631"/>
    <lineage>
        <taxon>Bacteria</taxon>
        <taxon>Bacillati</taxon>
        <taxon>Actinomycetota</taxon>
        <taxon>Actinomycetes</taxon>
        <taxon>Kitasatosporales</taxon>
        <taxon>Streptomycetaceae</taxon>
        <taxon>Streptomyces</taxon>
    </lineage>
</organism>
<keyword evidence="10 12" id="KW-0472">Membrane</keyword>
<keyword evidence="9 12" id="KW-1133">Transmembrane helix</keyword>
<dbReference type="RefSeq" id="WP_369228077.1">
    <property type="nucleotide sequence ID" value="NZ_CP163441.1"/>
</dbReference>
<evidence type="ECO:0000256" key="4">
    <source>
        <dbReference type="ARBA" id="ARBA00022692"/>
    </source>
</evidence>
<evidence type="ECO:0000259" key="14">
    <source>
        <dbReference type="PROSITE" id="PS50929"/>
    </source>
</evidence>
<dbReference type="PROSITE" id="PS00211">
    <property type="entry name" value="ABC_TRANSPORTER_1"/>
    <property type="match status" value="1"/>
</dbReference>
<evidence type="ECO:0000256" key="2">
    <source>
        <dbReference type="ARBA" id="ARBA00022448"/>
    </source>
</evidence>
<name>A0AB39R0I7_9ACTN</name>
<dbReference type="SUPFAM" id="SSF52540">
    <property type="entry name" value="P-loop containing nucleoside triphosphate hydrolases"/>
    <property type="match status" value="1"/>
</dbReference>
<dbReference type="InterPro" id="IPR017871">
    <property type="entry name" value="ABC_transporter-like_CS"/>
</dbReference>
<dbReference type="SMART" id="SM00382">
    <property type="entry name" value="AAA"/>
    <property type="match status" value="1"/>
</dbReference>
<dbReference type="GO" id="GO:0008234">
    <property type="term" value="F:cysteine-type peptidase activity"/>
    <property type="evidence" value="ECO:0007669"/>
    <property type="project" value="UniProtKB-KW"/>
</dbReference>